<dbReference type="InterPro" id="IPR003736">
    <property type="entry name" value="PAAI_dom"/>
</dbReference>
<dbReference type="GO" id="GO:0047617">
    <property type="term" value="F:fatty acyl-CoA hydrolase activity"/>
    <property type="evidence" value="ECO:0007669"/>
    <property type="project" value="InterPro"/>
</dbReference>
<gene>
    <name evidence="4" type="ORF">SAMN04488523_1122</name>
</gene>
<organism evidence="4 5">
    <name type="scientific">Sulfitobacter brevis</name>
    <dbReference type="NCBI Taxonomy" id="74348"/>
    <lineage>
        <taxon>Bacteria</taxon>
        <taxon>Pseudomonadati</taxon>
        <taxon>Pseudomonadota</taxon>
        <taxon>Alphaproteobacteria</taxon>
        <taxon>Rhodobacterales</taxon>
        <taxon>Roseobacteraceae</taxon>
        <taxon>Sulfitobacter</taxon>
    </lineage>
</organism>
<keyword evidence="5" id="KW-1185">Reference proteome</keyword>
<accession>A0A1I2EDZ9</accession>
<dbReference type="PANTHER" id="PTHR21660">
    <property type="entry name" value="THIOESTERASE SUPERFAMILY MEMBER-RELATED"/>
    <property type="match status" value="1"/>
</dbReference>
<comment type="similarity">
    <text evidence="1">Belongs to the thioesterase PaaI family.</text>
</comment>
<evidence type="ECO:0000259" key="3">
    <source>
        <dbReference type="Pfam" id="PF03061"/>
    </source>
</evidence>
<dbReference type="OrthoDB" id="8588611at2"/>
<reference evidence="4 5" key="1">
    <citation type="submission" date="2016-10" db="EMBL/GenBank/DDBJ databases">
        <authorList>
            <person name="de Groot N.N."/>
        </authorList>
    </citation>
    <scope>NUCLEOTIDE SEQUENCE [LARGE SCALE GENOMIC DNA]</scope>
    <source>
        <strain evidence="4 5">DSM 11443</strain>
    </source>
</reference>
<dbReference type="STRING" id="74348.SAMN04488523_1122"/>
<dbReference type="SUPFAM" id="SSF54637">
    <property type="entry name" value="Thioesterase/thiol ester dehydrase-isomerase"/>
    <property type="match status" value="1"/>
</dbReference>
<protein>
    <submittedName>
        <fullName evidence="4">Uncharacterized domain 1-containing protein</fullName>
    </submittedName>
</protein>
<dbReference type="EMBL" id="FOMW01000012">
    <property type="protein sequence ID" value="SFE90701.1"/>
    <property type="molecule type" value="Genomic_DNA"/>
</dbReference>
<evidence type="ECO:0000313" key="4">
    <source>
        <dbReference type="EMBL" id="SFE90701.1"/>
    </source>
</evidence>
<dbReference type="AlphaFoldDB" id="A0A1I2EDZ9"/>
<dbReference type="Gene3D" id="3.10.129.10">
    <property type="entry name" value="Hotdog Thioesterase"/>
    <property type="match status" value="1"/>
</dbReference>
<feature type="domain" description="Thioesterase" evidence="3">
    <location>
        <begin position="47"/>
        <end position="121"/>
    </location>
</feature>
<evidence type="ECO:0000256" key="1">
    <source>
        <dbReference type="ARBA" id="ARBA00008324"/>
    </source>
</evidence>
<evidence type="ECO:0000313" key="5">
    <source>
        <dbReference type="Proteomes" id="UP000198977"/>
    </source>
</evidence>
<dbReference type="Pfam" id="PF03061">
    <property type="entry name" value="4HBT"/>
    <property type="match status" value="1"/>
</dbReference>
<dbReference type="PANTHER" id="PTHR21660:SF1">
    <property type="entry name" value="ACYL-COENZYME A THIOESTERASE 13"/>
    <property type="match status" value="1"/>
</dbReference>
<evidence type="ECO:0000256" key="2">
    <source>
        <dbReference type="ARBA" id="ARBA00022801"/>
    </source>
</evidence>
<dbReference type="InterPro" id="IPR006683">
    <property type="entry name" value="Thioestr_dom"/>
</dbReference>
<dbReference type="NCBIfam" id="TIGR00369">
    <property type="entry name" value="unchar_dom_1"/>
    <property type="match status" value="1"/>
</dbReference>
<name>A0A1I2EDZ9_9RHOB</name>
<dbReference type="RefSeq" id="WP_093924816.1">
    <property type="nucleotide sequence ID" value="NZ_FOMW01000012.1"/>
</dbReference>
<proteinExistence type="inferred from homology"/>
<dbReference type="InterPro" id="IPR039298">
    <property type="entry name" value="ACOT13"/>
</dbReference>
<dbReference type="CDD" id="cd03443">
    <property type="entry name" value="PaaI_thioesterase"/>
    <property type="match status" value="1"/>
</dbReference>
<dbReference type="InterPro" id="IPR029069">
    <property type="entry name" value="HotDog_dom_sf"/>
</dbReference>
<dbReference type="Proteomes" id="UP000198977">
    <property type="component" value="Unassembled WGS sequence"/>
</dbReference>
<sequence length="133" mass="13893">MTPAAAQAFLDENFAPWVRALDITVTQVSPERTTLTIPITDALNRTGGIVSGQALTALADTAMVLAIGGYEGAMSPVGTVTLDTQFLRPASGHNIRAEAEVMRAGRGMVFTRCTLIAEPSGKTVALATATFAR</sequence>
<keyword evidence="2" id="KW-0378">Hydrolase</keyword>